<reference evidence="8 9" key="1">
    <citation type="submission" date="2013-12" db="EMBL/GenBank/DDBJ databases">
        <authorList>
            <consortium name="DOE Joint Genome Institute"/>
            <person name="Muyzer G."/>
            <person name="Huntemann M."/>
            <person name="Han J."/>
            <person name="Chen A."/>
            <person name="Kyrpides N."/>
            <person name="Mavromatis K."/>
            <person name="Markowitz V."/>
            <person name="Palaniappan K."/>
            <person name="Ivanova N."/>
            <person name="Schaumberg A."/>
            <person name="Pati A."/>
            <person name="Liolios K."/>
            <person name="Nordberg H.P."/>
            <person name="Cantor M.N."/>
            <person name="Hua S.X."/>
            <person name="Woyke T."/>
        </authorList>
    </citation>
    <scope>NUCLEOTIDE SEQUENCE [LARGE SCALE GENOMIC DNA]</scope>
    <source>
        <strain evidence="8 9">ARh 1</strain>
    </source>
</reference>
<accession>W0DR33</accession>
<keyword evidence="2" id="KW-1003">Cell membrane</keyword>
<dbReference type="Proteomes" id="UP000005289">
    <property type="component" value="Chromosome"/>
</dbReference>
<dbReference type="STRING" id="713585.THITH_15545"/>
<keyword evidence="5" id="KW-0472">Membrane</keyword>
<keyword evidence="4 8" id="KW-0808">Transferase</keyword>
<dbReference type="InterPro" id="IPR004960">
    <property type="entry name" value="LipA_acyltrans"/>
</dbReference>
<organism evidence="8 9">
    <name type="scientific">Thioalkalivibrio paradoxus ARh 1</name>
    <dbReference type="NCBI Taxonomy" id="713585"/>
    <lineage>
        <taxon>Bacteria</taxon>
        <taxon>Pseudomonadati</taxon>
        <taxon>Pseudomonadota</taxon>
        <taxon>Gammaproteobacteria</taxon>
        <taxon>Chromatiales</taxon>
        <taxon>Ectothiorhodospiraceae</taxon>
        <taxon>Thioalkalivibrio</taxon>
    </lineage>
</organism>
<dbReference type="CDD" id="cd07984">
    <property type="entry name" value="LPLAT_LABLAT-like"/>
    <property type="match status" value="1"/>
</dbReference>
<protein>
    <submittedName>
        <fullName evidence="8">Lipid A biosynthesis acyltransferase</fullName>
    </submittedName>
</protein>
<dbReference type="EMBL" id="CP007029">
    <property type="protein sequence ID" value="AHE99458.1"/>
    <property type="molecule type" value="Genomic_DNA"/>
</dbReference>
<dbReference type="GO" id="GO:0009247">
    <property type="term" value="P:glycolipid biosynthetic process"/>
    <property type="evidence" value="ECO:0007669"/>
    <property type="project" value="UniProtKB-ARBA"/>
</dbReference>
<gene>
    <name evidence="8" type="ORF">THITH_15545</name>
</gene>
<evidence type="ECO:0000256" key="4">
    <source>
        <dbReference type="ARBA" id="ARBA00022679"/>
    </source>
</evidence>
<comment type="subcellular location">
    <subcellularLocation>
        <location evidence="1">Cell inner membrane</location>
    </subcellularLocation>
</comment>
<evidence type="ECO:0000256" key="3">
    <source>
        <dbReference type="ARBA" id="ARBA00022519"/>
    </source>
</evidence>
<evidence type="ECO:0000313" key="8">
    <source>
        <dbReference type="EMBL" id="AHE99458.1"/>
    </source>
</evidence>
<dbReference type="KEGG" id="tti:THITH_15545"/>
<keyword evidence="3" id="KW-0997">Cell inner membrane</keyword>
<proteinExistence type="predicted"/>
<evidence type="ECO:0000256" key="5">
    <source>
        <dbReference type="ARBA" id="ARBA00023136"/>
    </source>
</evidence>
<evidence type="ECO:0000313" key="9">
    <source>
        <dbReference type="Proteomes" id="UP000005289"/>
    </source>
</evidence>
<feature type="region of interest" description="Disordered" evidence="7">
    <location>
        <begin position="306"/>
        <end position="336"/>
    </location>
</feature>
<dbReference type="RefSeq" id="WP_006746979.1">
    <property type="nucleotide sequence ID" value="NZ_CP007029.1"/>
</dbReference>
<dbReference type="Pfam" id="PF03279">
    <property type="entry name" value="Lip_A_acyltrans"/>
    <property type="match status" value="1"/>
</dbReference>
<dbReference type="PIRSF" id="PIRSF026649">
    <property type="entry name" value="MsbB"/>
    <property type="match status" value="1"/>
</dbReference>
<dbReference type="PANTHER" id="PTHR30606:SF4">
    <property type="entry name" value="LIPID A BIOSYNTHESIS MYRISTOYLTRANSFERASE"/>
    <property type="match status" value="1"/>
</dbReference>
<dbReference type="GO" id="GO:0016746">
    <property type="term" value="F:acyltransferase activity"/>
    <property type="evidence" value="ECO:0007669"/>
    <property type="project" value="UniProtKB-KW"/>
</dbReference>
<dbReference type="OrthoDB" id="9803456at2"/>
<evidence type="ECO:0000256" key="6">
    <source>
        <dbReference type="ARBA" id="ARBA00023315"/>
    </source>
</evidence>
<sequence length="336" mass="38353">MTEDRSRATGGGYRAPLTPRHFLPRHWGSWLGLGLLWLLHQLPRPFLRGLVPGLAWLLRRGSAKRRHFATLNLSWCFPALTPEQREHLLREHYRFAAQGMLDYGMLWFGSAATHAARIRVVGHEHYLRLQARQVPVIVLSPHSIALDHGGLRMSQLHNGVSFAKRLRNPVVEWINHRTRTRYSAQIYSREQGLRPAIRQMRQGRNFYYLPDEDLGAEGAVFVDFFGVPKATLTSLARLARLTGAAVVPSFAWYDRAEDRYVVTLWPALENFPSGDDRADARAMNAAIERAVRERPEQYLWTMRLFQTRPDGAPNPYRSGSTDRRADAAAGPHPPAR</sequence>
<dbReference type="PANTHER" id="PTHR30606">
    <property type="entry name" value="LIPID A BIOSYNTHESIS LAUROYL ACYLTRANSFERASE"/>
    <property type="match status" value="1"/>
</dbReference>
<keyword evidence="6 8" id="KW-0012">Acyltransferase</keyword>
<dbReference type="GO" id="GO:0005886">
    <property type="term" value="C:plasma membrane"/>
    <property type="evidence" value="ECO:0007669"/>
    <property type="project" value="UniProtKB-SubCell"/>
</dbReference>
<name>W0DR33_9GAMM</name>
<evidence type="ECO:0000256" key="7">
    <source>
        <dbReference type="SAM" id="MobiDB-lite"/>
    </source>
</evidence>
<dbReference type="AlphaFoldDB" id="W0DR33"/>
<dbReference type="HOGENOM" id="CLU_049421_1_0_6"/>
<evidence type="ECO:0000256" key="1">
    <source>
        <dbReference type="ARBA" id="ARBA00004533"/>
    </source>
</evidence>
<keyword evidence="9" id="KW-1185">Reference proteome</keyword>
<evidence type="ECO:0000256" key="2">
    <source>
        <dbReference type="ARBA" id="ARBA00022475"/>
    </source>
</evidence>